<feature type="region of interest" description="Disordered" evidence="2">
    <location>
        <begin position="1"/>
        <end position="151"/>
    </location>
</feature>
<comment type="caution">
    <text evidence="3">The sequence shown here is derived from an EMBL/GenBank/DDBJ whole genome shotgun (WGS) entry which is preliminary data.</text>
</comment>
<feature type="compositionally biased region" description="Polar residues" evidence="2">
    <location>
        <begin position="682"/>
        <end position="693"/>
    </location>
</feature>
<dbReference type="Proteomes" id="UP000355283">
    <property type="component" value="Unassembled WGS sequence"/>
</dbReference>
<feature type="compositionally biased region" description="Gly residues" evidence="2">
    <location>
        <begin position="635"/>
        <end position="659"/>
    </location>
</feature>
<feature type="compositionally biased region" description="Basic and acidic residues" evidence="2">
    <location>
        <begin position="481"/>
        <end position="497"/>
    </location>
</feature>
<organism evidence="3 4">
    <name type="scientific">Nannochloropsis salina CCMP1776</name>
    <dbReference type="NCBI Taxonomy" id="1027361"/>
    <lineage>
        <taxon>Eukaryota</taxon>
        <taxon>Sar</taxon>
        <taxon>Stramenopiles</taxon>
        <taxon>Ochrophyta</taxon>
        <taxon>Eustigmatophyceae</taxon>
        <taxon>Eustigmatales</taxon>
        <taxon>Monodopsidaceae</taxon>
        <taxon>Microchloropsis</taxon>
        <taxon>Microchloropsis salina</taxon>
    </lineage>
</organism>
<evidence type="ECO:0000313" key="3">
    <source>
        <dbReference type="EMBL" id="TFJ84255.1"/>
    </source>
</evidence>
<feature type="compositionally biased region" description="Basic and acidic residues" evidence="2">
    <location>
        <begin position="519"/>
        <end position="528"/>
    </location>
</feature>
<keyword evidence="4" id="KW-1185">Reference proteome</keyword>
<evidence type="ECO:0000313" key="4">
    <source>
        <dbReference type="Proteomes" id="UP000355283"/>
    </source>
</evidence>
<proteinExistence type="predicted"/>
<dbReference type="EMBL" id="SDOX01000019">
    <property type="protein sequence ID" value="TFJ84255.1"/>
    <property type="molecule type" value="Genomic_DNA"/>
</dbReference>
<feature type="region of interest" description="Disordered" evidence="2">
    <location>
        <begin position="481"/>
        <end position="570"/>
    </location>
</feature>
<reference evidence="3 4" key="1">
    <citation type="submission" date="2019-01" db="EMBL/GenBank/DDBJ databases">
        <title>Nuclear Genome Assembly of the Microalgal Biofuel strain Nannochloropsis salina CCMP1776.</title>
        <authorList>
            <person name="Hovde B."/>
        </authorList>
    </citation>
    <scope>NUCLEOTIDE SEQUENCE [LARGE SCALE GENOMIC DNA]</scope>
    <source>
        <strain evidence="3 4">CCMP1776</strain>
    </source>
</reference>
<name>A0A4D9D4A5_9STRA</name>
<feature type="region of interest" description="Disordered" evidence="2">
    <location>
        <begin position="607"/>
        <end position="693"/>
    </location>
</feature>
<sequence>MSIEDHPRQQHNNQQHPQRQGQLHDAQSRPQGHRRDQQAHAKKVSGVPGGHATLPMKKKNGPSRVHNQRAPVIQAEEHSLGADVSETAVPTPSVAAALKPKQKRQPPQSQQHSTQQSEPQQQEGEKKKALATDSASGSLSSGARVAEKEESPFVLVLTKKTRALKKKLDRIKALEEARDDQKKAAILNEEQMALVASKEGLQRSLHETEGIKAALMDVAKEEEVKLAARHVEEEKKVALHKNQHLQQKHKLQQLQQQEAKLQLEVVEQQKEIERQKAAVHVAREEAARASDAAAAATPPLHLIMEQVERLFRVIHVYRSCLEMNTPANQLLGLDVFAKVLLGQASPSEASFDAKLEHAVKWAGHYLIARSLPPGPGATEAGLVVQEEAKRLEFAPGMTVGAMEAHLKHLLGRFTQPKPASVPAFPPSPASGPPVPVQAMAGLSIKEEKGSPRRREASWELVEAPNQEEVRQHLALQAILQKREQDEALGPDVKREEGGGEGADGNSSLPLGRLVSPTGDKGRPVEDGFQKQNTLTGPGKRTQPRTYHKPSRSHGPQSRRAMRGENAATVNGGTDTLVDAVAIAASAESSMAGVQTLTAVGPVATRKTDAGNQVSKQNAIKKEAKATGNVGADPAGYGGNGPRRGPRRTGGQGGGRGQGGMKKHGGGNKREGIASTPYVPHAPQTTTGSGNLGH</sequence>
<accession>A0A4D9D4A5</accession>
<feature type="compositionally biased region" description="Basic residues" evidence="2">
    <location>
        <begin position="541"/>
        <end position="551"/>
    </location>
</feature>
<gene>
    <name evidence="3" type="ORF">NSK_004246</name>
</gene>
<feature type="compositionally biased region" description="Low complexity" evidence="2">
    <location>
        <begin position="10"/>
        <end position="20"/>
    </location>
</feature>
<feature type="coiled-coil region" evidence="1">
    <location>
        <begin position="157"/>
        <end position="184"/>
    </location>
</feature>
<feature type="coiled-coil region" evidence="1">
    <location>
        <begin position="228"/>
        <end position="285"/>
    </location>
</feature>
<dbReference type="AlphaFoldDB" id="A0A4D9D4A5"/>
<evidence type="ECO:0000256" key="1">
    <source>
        <dbReference type="SAM" id="Coils"/>
    </source>
</evidence>
<feature type="compositionally biased region" description="Low complexity" evidence="2">
    <location>
        <begin position="105"/>
        <end position="122"/>
    </location>
</feature>
<keyword evidence="1" id="KW-0175">Coiled coil</keyword>
<evidence type="ECO:0000256" key="2">
    <source>
        <dbReference type="SAM" id="MobiDB-lite"/>
    </source>
</evidence>
<protein>
    <submittedName>
        <fullName evidence="3">Uncharacterized protein</fullName>
    </submittedName>
</protein>
<dbReference type="OrthoDB" id="10365400at2759"/>